<evidence type="ECO:0000256" key="15">
    <source>
        <dbReference type="PIRSR" id="PIRSR001365-2"/>
    </source>
</evidence>
<organism evidence="16 17">
    <name type="scientific">Halanaerobacter jeridensis</name>
    <dbReference type="NCBI Taxonomy" id="706427"/>
    <lineage>
        <taxon>Bacteria</taxon>
        <taxon>Bacillati</taxon>
        <taxon>Bacillota</taxon>
        <taxon>Clostridia</taxon>
        <taxon>Halanaerobiales</taxon>
        <taxon>Halobacteroidaceae</taxon>
        <taxon>Halanaerobacter</taxon>
    </lineage>
</organism>
<keyword evidence="7 12" id="KW-0220">Diaminopimelate biosynthesis</keyword>
<feature type="site" description="Part of a proton relay during catalysis" evidence="12">
    <location>
        <position position="45"/>
    </location>
</feature>
<reference evidence="16" key="1">
    <citation type="submission" date="2021-01" db="EMBL/GenBank/DDBJ databases">
        <title>Genomic Encyclopedia of Type Strains, Phase IV (KMG-IV): sequencing the most valuable type-strain genomes for metagenomic binning, comparative biology and taxonomic classification.</title>
        <authorList>
            <person name="Goeker M."/>
        </authorList>
    </citation>
    <scope>NUCLEOTIDE SEQUENCE</scope>
    <source>
        <strain evidence="16">DSM 23230</strain>
    </source>
</reference>
<dbReference type="PANTHER" id="PTHR12128:SF66">
    <property type="entry name" value="4-HYDROXY-2-OXOGLUTARATE ALDOLASE, MITOCHONDRIAL"/>
    <property type="match status" value="1"/>
</dbReference>
<keyword evidence="10 12" id="KW-0704">Schiff base</keyword>
<comment type="pathway">
    <text evidence="2 12">Amino-acid biosynthesis; L-lysine biosynthesis via DAP pathway; (S)-tetrahydrodipicolinate from L-aspartate: step 3/4.</text>
</comment>
<comment type="caution">
    <text evidence="16">The sequence shown here is derived from an EMBL/GenBank/DDBJ whole genome shotgun (WGS) entry which is preliminary data.</text>
</comment>
<dbReference type="GO" id="GO:0005829">
    <property type="term" value="C:cytosol"/>
    <property type="evidence" value="ECO:0007669"/>
    <property type="project" value="TreeGrafter"/>
</dbReference>
<feature type="site" description="Part of a proton relay during catalysis" evidence="12">
    <location>
        <position position="108"/>
    </location>
</feature>
<feature type="binding site" evidence="12 15">
    <location>
        <position position="204"/>
    </location>
    <ligand>
        <name>pyruvate</name>
        <dbReference type="ChEBI" id="CHEBI:15361"/>
    </ligand>
</feature>
<proteinExistence type="inferred from homology"/>
<dbReference type="PIRSF" id="PIRSF001365">
    <property type="entry name" value="DHDPS"/>
    <property type="match status" value="1"/>
</dbReference>
<keyword evidence="17" id="KW-1185">Reference proteome</keyword>
<dbReference type="EC" id="4.3.3.7" evidence="4 12"/>
<evidence type="ECO:0000313" key="16">
    <source>
        <dbReference type="EMBL" id="MBM7557871.1"/>
    </source>
</evidence>
<evidence type="ECO:0000256" key="11">
    <source>
        <dbReference type="ARBA" id="ARBA00047836"/>
    </source>
</evidence>
<dbReference type="AlphaFoldDB" id="A0A939BT51"/>
<evidence type="ECO:0000256" key="2">
    <source>
        <dbReference type="ARBA" id="ARBA00005120"/>
    </source>
</evidence>
<dbReference type="GO" id="GO:0019877">
    <property type="term" value="P:diaminopimelate biosynthetic process"/>
    <property type="evidence" value="ECO:0007669"/>
    <property type="project" value="UniProtKB-UniRule"/>
</dbReference>
<comment type="subcellular location">
    <subcellularLocation>
        <location evidence="12">Cytoplasm</location>
    </subcellularLocation>
</comment>
<sequence length="292" mass="31398">MNFGEVLTAMVTPFNEDESVNYKQAGELAEYLVNNGSDGLVVLGTTGEVPTLTTAEKEELLEVVVDRVGERATIIAGTGSYSTAESIEMTKKAEEIGVDGAMLVTPYYNKPPQRALDNHFRLVAQETELPIILYNVPSRTGRNLDPETVAKLSQVENIVAVKEASGDVSQATKINALTDESFDIYSGEDCLTLPILSVGGTGVISVASHLVGSEIKEMVQAYKAGNVEKAKDKNASLQQIFNAMFISTNPIPVKSALQMVGRGVGPVRPPLLDLEENLKNDLKNVLSEKGLL</sequence>
<evidence type="ECO:0000256" key="8">
    <source>
        <dbReference type="ARBA" id="ARBA00023154"/>
    </source>
</evidence>
<accession>A0A939BT51</accession>
<dbReference type="Pfam" id="PF00701">
    <property type="entry name" value="DHDPS"/>
    <property type="match status" value="1"/>
</dbReference>
<gene>
    <name evidence="12" type="primary">dapA</name>
    <name evidence="16" type="ORF">JOC47_002739</name>
</gene>
<dbReference type="Proteomes" id="UP000774000">
    <property type="component" value="Unassembled WGS sequence"/>
</dbReference>
<keyword evidence="9 12" id="KW-0456">Lyase</keyword>
<evidence type="ECO:0000256" key="9">
    <source>
        <dbReference type="ARBA" id="ARBA00023239"/>
    </source>
</evidence>
<evidence type="ECO:0000256" key="10">
    <source>
        <dbReference type="ARBA" id="ARBA00023270"/>
    </source>
</evidence>
<dbReference type="PANTHER" id="PTHR12128">
    <property type="entry name" value="DIHYDRODIPICOLINATE SYNTHASE"/>
    <property type="match status" value="1"/>
</dbReference>
<evidence type="ECO:0000256" key="14">
    <source>
        <dbReference type="PIRSR" id="PIRSR001365-1"/>
    </source>
</evidence>
<evidence type="ECO:0000256" key="3">
    <source>
        <dbReference type="ARBA" id="ARBA00007592"/>
    </source>
</evidence>
<keyword evidence="6 12" id="KW-0028">Amino-acid biosynthesis</keyword>
<dbReference type="NCBIfam" id="TIGR00674">
    <property type="entry name" value="dapA"/>
    <property type="match status" value="1"/>
</dbReference>
<evidence type="ECO:0000256" key="1">
    <source>
        <dbReference type="ARBA" id="ARBA00003294"/>
    </source>
</evidence>
<evidence type="ECO:0000256" key="13">
    <source>
        <dbReference type="PIRNR" id="PIRNR001365"/>
    </source>
</evidence>
<comment type="function">
    <text evidence="1 12">Catalyzes the condensation of (S)-aspartate-beta-semialdehyde [(S)-ASA] and pyruvate to 4-hydroxy-tetrahydrodipicolinate (HTPA).</text>
</comment>
<dbReference type="CDD" id="cd00950">
    <property type="entry name" value="DHDPS"/>
    <property type="match status" value="1"/>
</dbReference>
<feature type="active site" description="Schiff-base intermediate with substrate" evidence="12 14">
    <location>
        <position position="162"/>
    </location>
</feature>
<keyword evidence="5 12" id="KW-0963">Cytoplasm</keyword>
<evidence type="ECO:0000256" key="4">
    <source>
        <dbReference type="ARBA" id="ARBA00012086"/>
    </source>
</evidence>
<evidence type="ECO:0000313" key="17">
    <source>
        <dbReference type="Proteomes" id="UP000774000"/>
    </source>
</evidence>
<feature type="active site" description="Proton donor/acceptor" evidence="12 14">
    <location>
        <position position="134"/>
    </location>
</feature>
<dbReference type="InterPro" id="IPR020625">
    <property type="entry name" value="Schiff_base-form_aldolases_AS"/>
</dbReference>
<protein>
    <recommendedName>
        <fullName evidence="4 12">4-hydroxy-tetrahydrodipicolinate synthase</fullName>
        <shortName evidence="12">HTPA synthase</shortName>
        <ecNumber evidence="4 12">4.3.3.7</ecNumber>
    </recommendedName>
</protein>
<evidence type="ECO:0000256" key="12">
    <source>
        <dbReference type="HAMAP-Rule" id="MF_00418"/>
    </source>
</evidence>
<evidence type="ECO:0000256" key="5">
    <source>
        <dbReference type="ARBA" id="ARBA00022490"/>
    </source>
</evidence>
<keyword evidence="8 12" id="KW-0457">Lysine biosynthesis</keyword>
<dbReference type="EMBL" id="JAFBDQ010000019">
    <property type="protein sequence ID" value="MBM7557871.1"/>
    <property type="molecule type" value="Genomic_DNA"/>
</dbReference>
<dbReference type="RefSeq" id="WP_204702726.1">
    <property type="nucleotide sequence ID" value="NZ_JAFBDQ010000019.1"/>
</dbReference>
<dbReference type="GO" id="GO:0008840">
    <property type="term" value="F:4-hydroxy-tetrahydrodipicolinate synthase activity"/>
    <property type="evidence" value="ECO:0007669"/>
    <property type="project" value="UniProtKB-UniRule"/>
</dbReference>
<dbReference type="Gene3D" id="3.20.20.70">
    <property type="entry name" value="Aldolase class I"/>
    <property type="match status" value="1"/>
</dbReference>
<comment type="subunit">
    <text evidence="12">Homotetramer; dimer of dimers.</text>
</comment>
<feature type="binding site" evidence="12 15">
    <location>
        <position position="46"/>
    </location>
    <ligand>
        <name>pyruvate</name>
        <dbReference type="ChEBI" id="CHEBI:15361"/>
    </ligand>
</feature>
<name>A0A939BT51_9FIRM</name>
<dbReference type="InterPro" id="IPR002220">
    <property type="entry name" value="DapA-like"/>
</dbReference>
<comment type="catalytic activity">
    <reaction evidence="11 12">
        <text>L-aspartate 4-semialdehyde + pyruvate = (2S,4S)-4-hydroxy-2,3,4,5-tetrahydrodipicolinate + H2O + H(+)</text>
        <dbReference type="Rhea" id="RHEA:34171"/>
        <dbReference type="ChEBI" id="CHEBI:15361"/>
        <dbReference type="ChEBI" id="CHEBI:15377"/>
        <dbReference type="ChEBI" id="CHEBI:15378"/>
        <dbReference type="ChEBI" id="CHEBI:67139"/>
        <dbReference type="ChEBI" id="CHEBI:537519"/>
        <dbReference type="EC" id="4.3.3.7"/>
    </reaction>
</comment>
<dbReference type="InterPro" id="IPR013785">
    <property type="entry name" value="Aldolase_TIM"/>
</dbReference>
<evidence type="ECO:0000256" key="7">
    <source>
        <dbReference type="ARBA" id="ARBA00022915"/>
    </source>
</evidence>
<dbReference type="SUPFAM" id="SSF51569">
    <property type="entry name" value="Aldolase"/>
    <property type="match status" value="1"/>
</dbReference>
<evidence type="ECO:0000256" key="6">
    <source>
        <dbReference type="ARBA" id="ARBA00022605"/>
    </source>
</evidence>
<dbReference type="SMART" id="SM01130">
    <property type="entry name" value="DHDPS"/>
    <property type="match status" value="1"/>
</dbReference>
<dbReference type="PRINTS" id="PR00146">
    <property type="entry name" value="DHPICSNTHASE"/>
</dbReference>
<dbReference type="GO" id="GO:0009089">
    <property type="term" value="P:lysine biosynthetic process via diaminopimelate"/>
    <property type="evidence" value="ECO:0007669"/>
    <property type="project" value="UniProtKB-UniRule"/>
</dbReference>
<comment type="caution">
    <text evidence="12">Was originally thought to be a dihydrodipicolinate synthase (DHDPS), catalyzing the condensation of (S)-aspartate-beta-semialdehyde [(S)-ASA] and pyruvate to dihydrodipicolinate (DHDP). However, it was shown in E.coli that the product of the enzymatic reaction is not dihydrodipicolinate but in fact (4S)-4-hydroxy-2,3,4,5-tetrahydro-(2S)-dipicolinic acid (HTPA), and that the consecutive dehydration reaction leading to DHDP is not spontaneous but catalyzed by DapB.</text>
</comment>
<comment type="similarity">
    <text evidence="3 12 13">Belongs to the DapA family.</text>
</comment>
<dbReference type="HAMAP" id="MF_00418">
    <property type="entry name" value="DapA"/>
    <property type="match status" value="1"/>
</dbReference>
<dbReference type="PROSITE" id="PS00666">
    <property type="entry name" value="DHDPS_2"/>
    <property type="match status" value="1"/>
</dbReference>
<dbReference type="InterPro" id="IPR005263">
    <property type="entry name" value="DapA"/>
</dbReference>